<gene>
    <name evidence="12" type="ORF">IAD32_06225</name>
</gene>
<feature type="transmembrane region" description="Helical" evidence="9">
    <location>
        <begin position="87"/>
        <end position="105"/>
    </location>
</feature>
<evidence type="ECO:0000256" key="2">
    <source>
        <dbReference type="ARBA" id="ARBA00009047"/>
    </source>
</evidence>
<keyword evidence="4 10" id="KW-1003">Cell membrane</keyword>
<dbReference type="EMBL" id="DVFW01000028">
    <property type="protein sequence ID" value="HIQ80863.1"/>
    <property type="molecule type" value="Genomic_DNA"/>
</dbReference>
<feature type="transmembrane region" description="Helical" evidence="9">
    <location>
        <begin position="355"/>
        <end position="380"/>
    </location>
</feature>
<protein>
    <recommendedName>
        <fullName evidence="10">Maltose/maltodextrin transport system permease protein</fullName>
    </recommendedName>
</protein>
<dbReference type="PANTHER" id="PTHR47314:SF1">
    <property type="entry name" value="MALTOSE_MALTODEXTRIN TRANSPORT SYSTEM PERMEASE PROTEIN MALF"/>
    <property type="match status" value="1"/>
</dbReference>
<dbReference type="PROSITE" id="PS50928">
    <property type="entry name" value="ABC_TM1"/>
    <property type="match status" value="1"/>
</dbReference>
<comment type="caution">
    <text evidence="12">The sequence shown here is derived from an EMBL/GenBank/DDBJ whole genome shotgun (WGS) entry which is preliminary data.</text>
</comment>
<evidence type="ECO:0000259" key="11">
    <source>
        <dbReference type="PROSITE" id="PS50928"/>
    </source>
</evidence>
<keyword evidence="6 9" id="KW-0812">Transmembrane</keyword>
<dbReference type="InterPro" id="IPR000515">
    <property type="entry name" value="MetI-like"/>
</dbReference>
<feature type="transmembrane region" description="Helical" evidence="9">
    <location>
        <begin position="142"/>
        <end position="162"/>
    </location>
</feature>
<evidence type="ECO:0000256" key="9">
    <source>
        <dbReference type="RuleBase" id="RU363032"/>
    </source>
</evidence>
<feature type="domain" description="ABC transmembrane type-1" evidence="11">
    <location>
        <begin position="263"/>
        <end position="486"/>
    </location>
</feature>
<dbReference type="Proteomes" id="UP000886787">
    <property type="component" value="Unassembled WGS sequence"/>
</dbReference>
<evidence type="ECO:0000256" key="7">
    <source>
        <dbReference type="ARBA" id="ARBA00022989"/>
    </source>
</evidence>
<feature type="transmembrane region" description="Helical" evidence="9">
    <location>
        <begin position="465"/>
        <end position="487"/>
    </location>
</feature>
<dbReference type="GO" id="GO:0015423">
    <property type="term" value="F:ABC-type maltose transporter activity"/>
    <property type="evidence" value="ECO:0007669"/>
    <property type="project" value="TreeGrafter"/>
</dbReference>
<dbReference type="Pfam" id="PF00528">
    <property type="entry name" value="BPD_transp_1"/>
    <property type="match status" value="1"/>
</dbReference>
<evidence type="ECO:0000256" key="3">
    <source>
        <dbReference type="ARBA" id="ARBA00022448"/>
    </source>
</evidence>
<dbReference type="Gene3D" id="1.10.3720.10">
    <property type="entry name" value="MetI-like"/>
    <property type="match status" value="1"/>
</dbReference>
<evidence type="ECO:0000256" key="1">
    <source>
        <dbReference type="ARBA" id="ARBA00004651"/>
    </source>
</evidence>
<dbReference type="CDD" id="cd06261">
    <property type="entry name" value="TM_PBP2"/>
    <property type="match status" value="1"/>
</dbReference>
<dbReference type="PANTHER" id="PTHR47314">
    <property type="entry name" value="MALTOSE/MALTODEXTRIN TRANSPORT SYSTEM PERMEASE PROTEIN MALF"/>
    <property type="match status" value="1"/>
</dbReference>
<evidence type="ECO:0000256" key="5">
    <source>
        <dbReference type="ARBA" id="ARBA00022597"/>
    </source>
</evidence>
<feature type="transmembrane region" description="Helical" evidence="9">
    <location>
        <begin position="197"/>
        <end position="223"/>
    </location>
</feature>
<name>A0A9D0ZI56_9FIRM</name>
<keyword evidence="8 9" id="KW-0472">Membrane</keyword>
<dbReference type="GO" id="GO:1990060">
    <property type="term" value="C:maltose transport complex"/>
    <property type="evidence" value="ECO:0007669"/>
    <property type="project" value="TreeGrafter"/>
</dbReference>
<evidence type="ECO:0000256" key="4">
    <source>
        <dbReference type="ARBA" id="ARBA00022475"/>
    </source>
</evidence>
<reference evidence="12" key="1">
    <citation type="submission" date="2020-10" db="EMBL/GenBank/DDBJ databases">
        <authorList>
            <person name="Gilroy R."/>
        </authorList>
    </citation>
    <scope>NUCLEOTIDE SEQUENCE</scope>
    <source>
        <strain evidence="12">ChiSjej1B19-3389</strain>
    </source>
</reference>
<accession>A0A9D0ZI56</accession>
<dbReference type="AlphaFoldDB" id="A0A9D0ZI56"/>
<keyword evidence="3 9" id="KW-0813">Transport</keyword>
<evidence type="ECO:0000313" key="13">
    <source>
        <dbReference type="Proteomes" id="UP000886787"/>
    </source>
</evidence>
<feature type="transmembrane region" description="Helical" evidence="9">
    <location>
        <begin position="262"/>
        <end position="286"/>
    </location>
</feature>
<evidence type="ECO:0000256" key="8">
    <source>
        <dbReference type="ARBA" id="ARBA00023136"/>
    </source>
</evidence>
<comment type="similarity">
    <text evidence="2 10">Belongs to the binding-protein-dependent transport system permease family. MalFG subfamily.</text>
</comment>
<sequence length="500" mass="56948">MKYIDYIQLNPFQRMWYKIKCFFINLPANFVRFFKFLGCKIAAFFCAIGRGFKNYGVGFVKGDWSTKISYVIMGFGNLAKGQIIKGLLFLAMEVGYICFMVFFAWNNYLSKLFTLGTVSQIREMDYATGVEVVRAGDNSMLILLYSVMALFVTAIFFAMYIANIKSSLKLQEVKKQGKKPMTFIEDVKALLDNRYHVTLLSVPTILVCTFTVLPLVFMILIAFTNYDGAHQPPAKLFEWVGFGNFADVFFDEPRKALTFQNLVVWTLIWAVLATVTNYILGMIFALMINKKGIRFKSFYRTMFVMTVAVPQFVTLLLMSQMLADSGVFNVLLRELGFIGQQEYVRFLTDPWLAKITVVVVNMWIGIPYTILITSGILMNIPEELYESARIDGAGPVVTFFKITMPYMLFVTTPYLIQQFIGNINNFNVIFFLTGGGPQNNNYYNAGDTDLLVTWLYKLTMDRNDYNLAATIGILVFIICAAVSLITYNSTKSAKSEEEFS</sequence>
<reference evidence="12" key="2">
    <citation type="journal article" date="2021" name="PeerJ">
        <title>Extensive microbial diversity within the chicken gut microbiome revealed by metagenomics and culture.</title>
        <authorList>
            <person name="Gilroy R."/>
            <person name="Ravi A."/>
            <person name="Getino M."/>
            <person name="Pursley I."/>
            <person name="Horton D.L."/>
            <person name="Alikhan N.F."/>
            <person name="Baker D."/>
            <person name="Gharbi K."/>
            <person name="Hall N."/>
            <person name="Watson M."/>
            <person name="Adriaenssens E.M."/>
            <person name="Foster-Nyarko E."/>
            <person name="Jarju S."/>
            <person name="Secka A."/>
            <person name="Antonio M."/>
            <person name="Oren A."/>
            <person name="Chaudhuri R.R."/>
            <person name="La Ragione R."/>
            <person name="Hildebrand F."/>
            <person name="Pallen M.J."/>
        </authorList>
    </citation>
    <scope>NUCLEOTIDE SEQUENCE</scope>
    <source>
        <strain evidence="12">ChiSjej1B19-3389</strain>
    </source>
</reference>
<feature type="transmembrane region" description="Helical" evidence="9">
    <location>
        <begin position="298"/>
        <end position="323"/>
    </location>
</feature>
<keyword evidence="5 10" id="KW-0762">Sugar transport</keyword>
<proteinExistence type="inferred from homology"/>
<organism evidence="12 13">
    <name type="scientific">Candidatus Scatavimonas merdigallinarum</name>
    <dbReference type="NCBI Taxonomy" id="2840914"/>
    <lineage>
        <taxon>Bacteria</taxon>
        <taxon>Bacillati</taxon>
        <taxon>Bacillota</taxon>
        <taxon>Clostridia</taxon>
        <taxon>Eubacteriales</taxon>
        <taxon>Oscillospiraceae</taxon>
        <taxon>Oscillospiraceae incertae sedis</taxon>
        <taxon>Candidatus Scatavimonas</taxon>
    </lineage>
</organism>
<evidence type="ECO:0000313" key="12">
    <source>
        <dbReference type="EMBL" id="HIQ80863.1"/>
    </source>
</evidence>
<comment type="subcellular location">
    <subcellularLocation>
        <location evidence="1 9">Cell membrane</location>
        <topology evidence="1 9">Multi-pass membrane protein</topology>
    </subcellularLocation>
</comment>
<dbReference type="SUPFAM" id="SSF161098">
    <property type="entry name" value="MetI-like"/>
    <property type="match status" value="1"/>
</dbReference>
<dbReference type="InterPro" id="IPR035906">
    <property type="entry name" value="MetI-like_sf"/>
</dbReference>
<keyword evidence="7 9" id="KW-1133">Transmembrane helix</keyword>
<feature type="transmembrane region" description="Helical" evidence="9">
    <location>
        <begin position="392"/>
        <end position="416"/>
    </location>
</feature>
<evidence type="ECO:0000256" key="10">
    <source>
        <dbReference type="RuleBase" id="RU367050"/>
    </source>
</evidence>
<comment type="function">
    <text evidence="10">Part of the ABC transporter complex MalEFGK involved in maltose/maltodextrin import. Probably responsible for the translocation of the substrate across the membrane.</text>
</comment>
<dbReference type="SUPFAM" id="SSF160964">
    <property type="entry name" value="MalF N-terminal region-like"/>
    <property type="match status" value="1"/>
</dbReference>
<dbReference type="GO" id="GO:0042956">
    <property type="term" value="P:maltodextrin transmembrane transport"/>
    <property type="evidence" value="ECO:0007669"/>
    <property type="project" value="TreeGrafter"/>
</dbReference>
<evidence type="ECO:0000256" key="6">
    <source>
        <dbReference type="ARBA" id="ARBA00022692"/>
    </source>
</evidence>